<evidence type="ECO:0000313" key="1">
    <source>
        <dbReference type="EMBL" id="KAF2825443.1"/>
    </source>
</evidence>
<gene>
    <name evidence="1" type="ORF">CC86DRAFT_265438</name>
</gene>
<reference evidence="1" key="1">
    <citation type="journal article" date="2020" name="Stud. Mycol.">
        <title>101 Dothideomycetes genomes: a test case for predicting lifestyles and emergence of pathogens.</title>
        <authorList>
            <person name="Haridas S."/>
            <person name="Albert R."/>
            <person name="Binder M."/>
            <person name="Bloem J."/>
            <person name="Labutti K."/>
            <person name="Salamov A."/>
            <person name="Andreopoulos B."/>
            <person name="Baker S."/>
            <person name="Barry K."/>
            <person name="Bills G."/>
            <person name="Bluhm B."/>
            <person name="Cannon C."/>
            <person name="Castanera R."/>
            <person name="Culley D."/>
            <person name="Daum C."/>
            <person name="Ezra D."/>
            <person name="Gonzalez J."/>
            <person name="Henrissat B."/>
            <person name="Kuo A."/>
            <person name="Liang C."/>
            <person name="Lipzen A."/>
            <person name="Lutzoni F."/>
            <person name="Magnuson J."/>
            <person name="Mondo S."/>
            <person name="Nolan M."/>
            <person name="Ohm R."/>
            <person name="Pangilinan J."/>
            <person name="Park H.-J."/>
            <person name="Ramirez L."/>
            <person name="Alfaro M."/>
            <person name="Sun H."/>
            <person name="Tritt A."/>
            <person name="Yoshinaga Y."/>
            <person name="Zwiers L.-H."/>
            <person name="Turgeon B."/>
            <person name="Goodwin S."/>
            <person name="Spatafora J."/>
            <person name="Crous P."/>
            <person name="Grigoriev I."/>
        </authorList>
    </citation>
    <scope>NUCLEOTIDE SEQUENCE</scope>
    <source>
        <strain evidence="1">CBS 113818</strain>
    </source>
</reference>
<dbReference type="Proteomes" id="UP000799424">
    <property type="component" value="Unassembled WGS sequence"/>
</dbReference>
<feature type="non-terminal residue" evidence="1">
    <location>
        <position position="1"/>
    </location>
</feature>
<evidence type="ECO:0000313" key="2">
    <source>
        <dbReference type="Proteomes" id="UP000799424"/>
    </source>
</evidence>
<accession>A0A6A6ZX54</accession>
<name>A0A6A6ZX54_9PLEO</name>
<organism evidence="1 2">
    <name type="scientific">Ophiobolus disseminans</name>
    <dbReference type="NCBI Taxonomy" id="1469910"/>
    <lineage>
        <taxon>Eukaryota</taxon>
        <taxon>Fungi</taxon>
        <taxon>Dikarya</taxon>
        <taxon>Ascomycota</taxon>
        <taxon>Pezizomycotina</taxon>
        <taxon>Dothideomycetes</taxon>
        <taxon>Pleosporomycetidae</taxon>
        <taxon>Pleosporales</taxon>
        <taxon>Pleosporineae</taxon>
        <taxon>Phaeosphaeriaceae</taxon>
        <taxon>Ophiobolus</taxon>
    </lineage>
</organism>
<dbReference type="EMBL" id="MU006228">
    <property type="protein sequence ID" value="KAF2825443.1"/>
    <property type="molecule type" value="Genomic_DNA"/>
</dbReference>
<proteinExistence type="predicted"/>
<keyword evidence="2" id="KW-1185">Reference proteome</keyword>
<sequence>CGMLTHVDGLEVSIVISALSKSTFERYEETLVQPVYQLKKKGVKINVACVAYVGHHIDVPSFDYDKPLSEWEEKIRTGSVFVSASY</sequence>
<dbReference type="AlphaFoldDB" id="A0A6A6ZX54"/>
<protein>
    <submittedName>
        <fullName evidence="1">Uncharacterized protein</fullName>
    </submittedName>
</protein>
<feature type="non-terminal residue" evidence="1">
    <location>
        <position position="86"/>
    </location>
</feature>